<dbReference type="SUPFAM" id="SSF53807">
    <property type="entry name" value="Helical backbone' metal receptor"/>
    <property type="match status" value="1"/>
</dbReference>
<proteinExistence type="predicted"/>
<dbReference type="Pfam" id="PF01497">
    <property type="entry name" value="Peripla_BP_2"/>
    <property type="match status" value="1"/>
</dbReference>
<dbReference type="CDD" id="cd01144">
    <property type="entry name" value="BtuF"/>
    <property type="match status" value="1"/>
</dbReference>
<evidence type="ECO:0000259" key="2">
    <source>
        <dbReference type="PROSITE" id="PS50983"/>
    </source>
</evidence>
<evidence type="ECO:0000256" key="1">
    <source>
        <dbReference type="ARBA" id="ARBA00022729"/>
    </source>
</evidence>
<dbReference type="EMBL" id="DRBS01000339">
    <property type="protein sequence ID" value="HDD45020.1"/>
    <property type="molecule type" value="Genomic_DNA"/>
</dbReference>
<dbReference type="PANTHER" id="PTHR30535">
    <property type="entry name" value="VITAMIN B12-BINDING PROTEIN"/>
    <property type="match status" value="1"/>
</dbReference>
<name>A0A7C0U3N1_DESA2</name>
<dbReference type="PANTHER" id="PTHR30535:SF34">
    <property type="entry name" value="MOLYBDATE-BINDING PROTEIN MOLA"/>
    <property type="match status" value="1"/>
</dbReference>
<dbReference type="AlphaFoldDB" id="A0A7C0U3N1"/>
<dbReference type="Proteomes" id="UP000886289">
    <property type="component" value="Unassembled WGS sequence"/>
</dbReference>
<protein>
    <submittedName>
        <fullName evidence="3">Cobalamin-binding protein</fullName>
    </submittedName>
</protein>
<sequence>MRIAIIFLLITYFISFVHAGERIISLAPSITEMVYALGAGDKLVGVTKHCDYPPEAKKKPKIGTFIHPSFEAIVNLEPDLVIALEKATPFHIISRLKKINIKVLVLKNKGLDSIWENLLLLGKILDRETIAKRLVKKLQNEIKILSKQVKGLPKPKVFWQIGIRPLITCGRSSYHHELINLAGGINIVKENTAYPIYNLEEVIKAQPDIIIVSNMESKVAKTFWQKFQITNRIYIVNSDIFDRPSPRIIQALKILIQILHPEVAIDS</sequence>
<keyword evidence="1" id="KW-0732">Signal</keyword>
<dbReference type="InterPro" id="IPR002491">
    <property type="entry name" value="ABC_transptr_periplasmic_BD"/>
</dbReference>
<dbReference type="Gene3D" id="3.40.50.1980">
    <property type="entry name" value="Nitrogenase molybdenum iron protein domain"/>
    <property type="match status" value="2"/>
</dbReference>
<dbReference type="InterPro" id="IPR054828">
    <property type="entry name" value="Vit_B12_bind_prot"/>
</dbReference>
<evidence type="ECO:0000313" key="3">
    <source>
        <dbReference type="EMBL" id="HDD45020.1"/>
    </source>
</evidence>
<comment type="caution">
    <text evidence="3">The sequence shown here is derived from an EMBL/GenBank/DDBJ whole genome shotgun (WGS) entry which is preliminary data.</text>
</comment>
<dbReference type="GO" id="GO:0071281">
    <property type="term" value="P:cellular response to iron ion"/>
    <property type="evidence" value="ECO:0007669"/>
    <property type="project" value="TreeGrafter"/>
</dbReference>
<organism evidence="3">
    <name type="scientific">Desulfofervidus auxilii</name>
    <dbReference type="NCBI Taxonomy" id="1621989"/>
    <lineage>
        <taxon>Bacteria</taxon>
        <taxon>Pseudomonadati</taxon>
        <taxon>Thermodesulfobacteriota</taxon>
        <taxon>Candidatus Desulfofervidia</taxon>
        <taxon>Candidatus Desulfofervidales</taxon>
        <taxon>Candidatus Desulfofervidaceae</taxon>
        <taxon>Candidatus Desulfofervidus</taxon>
    </lineage>
</organism>
<dbReference type="InterPro" id="IPR050902">
    <property type="entry name" value="ABC_Transporter_SBP"/>
</dbReference>
<dbReference type="NCBIfam" id="NF038402">
    <property type="entry name" value="TroA_like"/>
    <property type="match status" value="1"/>
</dbReference>
<gene>
    <name evidence="3" type="ORF">ENG63_09220</name>
</gene>
<feature type="domain" description="Fe/B12 periplasmic-binding" evidence="2">
    <location>
        <begin position="22"/>
        <end position="263"/>
    </location>
</feature>
<reference evidence="3" key="1">
    <citation type="journal article" date="2020" name="mSystems">
        <title>Genome- and Community-Level Interaction Insights into Carbon Utilization and Element Cycling Functions of Hydrothermarchaeota in Hydrothermal Sediment.</title>
        <authorList>
            <person name="Zhou Z."/>
            <person name="Liu Y."/>
            <person name="Xu W."/>
            <person name="Pan J."/>
            <person name="Luo Z.H."/>
            <person name="Li M."/>
        </authorList>
    </citation>
    <scope>NUCLEOTIDE SEQUENCE [LARGE SCALE GENOMIC DNA]</scope>
    <source>
        <strain evidence="3">HyVt-233</strain>
    </source>
</reference>
<dbReference type="PROSITE" id="PS50983">
    <property type="entry name" value="FE_B12_PBP"/>
    <property type="match status" value="1"/>
</dbReference>
<accession>A0A7C0U3N1</accession>